<dbReference type="Proteomes" id="UP000177169">
    <property type="component" value="Unassembled WGS sequence"/>
</dbReference>
<comment type="caution">
    <text evidence="4">The sequence shown here is derived from an EMBL/GenBank/DDBJ whole genome shotgun (WGS) entry which is preliminary data.</text>
</comment>
<dbReference type="SMART" id="SM00448">
    <property type="entry name" value="REC"/>
    <property type="match status" value="1"/>
</dbReference>
<sequence>MDSNPTTTTPVASKYKVLIVEDDVVLLKMYEKRLLADGYQILTAADGQEALDIFNKEKLDLILTDIMMPKVSGIELIEKVRTAKKGKTIPIIAWSNLSFEEEKQQALSLGVNEYLVKGTLTLEQVSETVKKYLK</sequence>
<accession>A0A1F7Z5Q0</accession>
<dbReference type="InterPro" id="IPR001789">
    <property type="entry name" value="Sig_transdc_resp-reg_receiver"/>
</dbReference>
<dbReference type="GO" id="GO:0000160">
    <property type="term" value="P:phosphorelay signal transduction system"/>
    <property type="evidence" value="ECO:0007669"/>
    <property type="project" value="InterPro"/>
</dbReference>
<dbReference type="STRING" id="1802505.A3D01_01860"/>
<dbReference type="EMBL" id="MGGR01000008">
    <property type="protein sequence ID" value="OGM34248.1"/>
    <property type="molecule type" value="Genomic_DNA"/>
</dbReference>
<dbReference type="InterPro" id="IPR050595">
    <property type="entry name" value="Bact_response_regulator"/>
</dbReference>
<dbReference type="SUPFAM" id="SSF52172">
    <property type="entry name" value="CheY-like"/>
    <property type="match status" value="1"/>
</dbReference>
<gene>
    <name evidence="4" type="ORF">A3D01_01860</name>
</gene>
<feature type="domain" description="Response regulatory" evidence="3">
    <location>
        <begin position="16"/>
        <end position="132"/>
    </location>
</feature>
<dbReference type="PANTHER" id="PTHR44591">
    <property type="entry name" value="STRESS RESPONSE REGULATOR PROTEIN 1"/>
    <property type="match status" value="1"/>
</dbReference>
<dbReference type="InterPro" id="IPR011006">
    <property type="entry name" value="CheY-like_superfamily"/>
</dbReference>
<evidence type="ECO:0000256" key="2">
    <source>
        <dbReference type="PROSITE-ProRule" id="PRU00169"/>
    </source>
</evidence>
<organism evidence="4 5">
    <name type="scientific">Candidatus Woesebacteria bacterium RIFCSPHIGHO2_02_FULL_39_13</name>
    <dbReference type="NCBI Taxonomy" id="1802505"/>
    <lineage>
        <taxon>Bacteria</taxon>
        <taxon>Candidatus Woeseibacteriota</taxon>
    </lineage>
</organism>
<evidence type="ECO:0000313" key="4">
    <source>
        <dbReference type="EMBL" id="OGM34248.1"/>
    </source>
</evidence>
<protein>
    <recommendedName>
        <fullName evidence="3">Response regulatory domain-containing protein</fullName>
    </recommendedName>
</protein>
<dbReference type="PROSITE" id="PS50110">
    <property type="entry name" value="RESPONSE_REGULATORY"/>
    <property type="match status" value="1"/>
</dbReference>
<dbReference type="AlphaFoldDB" id="A0A1F7Z5Q0"/>
<keyword evidence="1 2" id="KW-0597">Phosphoprotein</keyword>
<reference evidence="4 5" key="1">
    <citation type="journal article" date="2016" name="Nat. Commun.">
        <title>Thousands of microbial genomes shed light on interconnected biogeochemical processes in an aquifer system.</title>
        <authorList>
            <person name="Anantharaman K."/>
            <person name="Brown C.T."/>
            <person name="Hug L.A."/>
            <person name="Sharon I."/>
            <person name="Castelle C.J."/>
            <person name="Probst A.J."/>
            <person name="Thomas B.C."/>
            <person name="Singh A."/>
            <person name="Wilkins M.J."/>
            <person name="Karaoz U."/>
            <person name="Brodie E.L."/>
            <person name="Williams K.H."/>
            <person name="Hubbard S.S."/>
            <person name="Banfield J.F."/>
        </authorList>
    </citation>
    <scope>NUCLEOTIDE SEQUENCE [LARGE SCALE GENOMIC DNA]</scope>
</reference>
<dbReference type="Gene3D" id="3.40.50.2300">
    <property type="match status" value="1"/>
</dbReference>
<dbReference type="Pfam" id="PF00072">
    <property type="entry name" value="Response_reg"/>
    <property type="match status" value="1"/>
</dbReference>
<evidence type="ECO:0000256" key="1">
    <source>
        <dbReference type="ARBA" id="ARBA00022553"/>
    </source>
</evidence>
<proteinExistence type="predicted"/>
<evidence type="ECO:0000313" key="5">
    <source>
        <dbReference type="Proteomes" id="UP000177169"/>
    </source>
</evidence>
<evidence type="ECO:0000259" key="3">
    <source>
        <dbReference type="PROSITE" id="PS50110"/>
    </source>
</evidence>
<name>A0A1F7Z5Q0_9BACT</name>
<dbReference type="CDD" id="cd17574">
    <property type="entry name" value="REC_OmpR"/>
    <property type="match status" value="1"/>
</dbReference>
<feature type="modified residue" description="4-aspartylphosphate" evidence="2">
    <location>
        <position position="65"/>
    </location>
</feature>
<dbReference type="PANTHER" id="PTHR44591:SF3">
    <property type="entry name" value="RESPONSE REGULATORY DOMAIN-CONTAINING PROTEIN"/>
    <property type="match status" value="1"/>
</dbReference>